<dbReference type="AlphaFoldDB" id="A0A0P0V2A7"/>
<keyword evidence="2" id="KW-1185">Reference proteome</keyword>
<dbReference type="InParanoid" id="A0A0P0V2A7"/>
<protein>
    <submittedName>
        <fullName evidence="1">Os01g0353501 protein</fullName>
    </submittedName>
</protein>
<evidence type="ECO:0000313" key="2">
    <source>
        <dbReference type="Proteomes" id="UP000059680"/>
    </source>
</evidence>
<evidence type="ECO:0000313" key="1">
    <source>
        <dbReference type="EMBL" id="BAS72046.1"/>
    </source>
</evidence>
<sequence length="150" mass="16601">LLHRRPRQQRLPPRLHARVLAQHAAVLRRCEVVHQRDVAEVGEADAVAAAAAGEVAVPAGRRRRQPRLVHLQHRPQLLHALVHDALVAHQADVLVDEAVPHDGLHGGLVLVGLHLQPHVHHCRLLHAAAFAEPQELRLVLAENVPSDRQL</sequence>
<dbReference type="EMBL" id="AP014957">
    <property type="protein sequence ID" value="BAS72046.1"/>
    <property type="molecule type" value="Genomic_DNA"/>
</dbReference>
<feature type="non-terminal residue" evidence="1">
    <location>
        <position position="150"/>
    </location>
</feature>
<dbReference type="Gramene" id="Os01t0353501-00">
    <property type="protein sequence ID" value="Os01t0353501-00"/>
    <property type="gene ID" value="Os01g0353501"/>
</dbReference>
<dbReference type="PaxDb" id="39947-A0A0P0V2A7"/>
<dbReference type="Proteomes" id="UP000059680">
    <property type="component" value="Chromosome 1"/>
</dbReference>
<reference evidence="1 2" key="3">
    <citation type="journal article" date="2013" name="Rice">
        <title>Improvement of the Oryza sativa Nipponbare reference genome using next generation sequence and optical map data.</title>
        <authorList>
            <person name="Kawahara Y."/>
            <person name="de la Bastide M."/>
            <person name="Hamilton J.P."/>
            <person name="Kanamori H."/>
            <person name="McCombie W.R."/>
            <person name="Ouyang S."/>
            <person name="Schwartz D.C."/>
            <person name="Tanaka T."/>
            <person name="Wu J."/>
            <person name="Zhou S."/>
            <person name="Childs K.L."/>
            <person name="Davidson R.M."/>
            <person name="Lin H."/>
            <person name="Quesada-Ocampo L."/>
            <person name="Vaillancourt B."/>
            <person name="Sakai H."/>
            <person name="Lee S.S."/>
            <person name="Kim J."/>
            <person name="Numa H."/>
            <person name="Itoh T."/>
            <person name="Buell C.R."/>
            <person name="Matsumoto T."/>
        </authorList>
    </citation>
    <scope>NUCLEOTIDE SEQUENCE [LARGE SCALE GENOMIC DNA]</scope>
    <source>
        <strain evidence="2">cv. Nipponbare</strain>
    </source>
</reference>
<name>A0A0P0V2A7_ORYSJ</name>
<gene>
    <name evidence="1" type="ordered locus">Os01g0353501</name>
    <name evidence="1" type="ORF">OSNPB_010353501</name>
</gene>
<reference evidence="2" key="1">
    <citation type="journal article" date="2005" name="Nature">
        <title>The map-based sequence of the rice genome.</title>
        <authorList>
            <consortium name="International rice genome sequencing project (IRGSP)"/>
            <person name="Matsumoto T."/>
            <person name="Wu J."/>
            <person name="Kanamori H."/>
            <person name="Katayose Y."/>
            <person name="Fujisawa M."/>
            <person name="Namiki N."/>
            <person name="Mizuno H."/>
            <person name="Yamamoto K."/>
            <person name="Antonio B.A."/>
            <person name="Baba T."/>
            <person name="Sakata K."/>
            <person name="Nagamura Y."/>
            <person name="Aoki H."/>
            <person name="Arikawa K."/>
            <person name="Arita K."/>
            <person name="Bito T."/>
            <person name="Chiden Y."/>
            <person name="Fujitsuka N."/>
            <person name="Fukunaka R."/>
            <person name="Hamada M."/>
            <person name="Harada C."/>
            <person name="Hayashi A."/>
            <person name="Hijishita S."/>
            <person name="Honda M."/>
            <person name="Hosokawa S."/>
            <person name="Ichikawa Y."/>
            <person name="Idonuma A."/>
            <person name="Iijima M."/>
            <person name="Ikeda M."/>
            <person name="Ikeno M."/>
            <person name="Ito K."/>
            <person name="Ito S."/>
            <person name="Ito T."/>
            <person name="Ito Y."/>
            <person name="Ito Y."/>
            <person name="Iwabuchi A."/>
            <person name="Kamiya K."/>
            <person name="Karasawa W."/>
            <person name="Kurita K."/>
            <person name="Katagiri S."/>
            <person name="Kikuta A."/>
            <person name="Kobayashi H."/>
            <person name="Kobayashi N."/>
            <person name="Machita K."/>
            <person name="Maehara T."/>
            <person name="Masukawa M."/>
            <person name="Mizubayashi T."/>
            <person name="Mukai Y."/>
            <person name="Nagasaki H."/>
            <person name="Nagata Y."/>
            <person name="Naito S."/>
            <person name="Nakashima M."/>
            <person name="Nakama Y."/>
            <person name="Nakamichi Y."/>
            <person name="Nakamura M."/>
            <person name="Meguro A."/>
            <person name="Negishi M."/>
            <person name="Ohta I."/>
            <person name="Ohta T."/>
            <person name="Okamoto M."/>
            <person name="Ono N."/>
            <person name="Saji S."/>
            <person name="Sakaguchi M."/>
            <person name="Sakai K."/>
            <person name="Shibata M."/>
            <person name="Shimokawa T."/>
            <person name="Song J."/>
            <person name="Takazaki Y."/>
            <person name="Terasawa K."/>
            <person name="Tsugane M."/>
            <person name="Tsuji K."/>
            <person name="Ueda S."/>
            <person name="Waki K."/>
            <person name="Yamagata H."/>
            <person name="Yamamoto M."/>
            <person name="Yamamoto S."/>
            <person name="Yamane H."/>
            <person name="Yoshiki S."/>
            <person name="Yoshihara R."/>
            <person name="Yukawa K."/>
            <person name="Zhong H."/>
            <person name="Yano M."/>
            <person name="Yuan Q."/>
            <person name="Ouyang S."/>
            <person name="Liu J."/>
            <person name="Jones K.M."/>
            <person name="Gansberger K."/>
            <person name="Moffat K."/>
            <person name="Hill J."/>
            <person name="Bera J."/>
            <person name="Fadrosh D."/>
            <person name="Jin S."/>
            <person name="Johri S."/>
            <person name="Kim M."/>
            <person name="Overton L."/>
            <person name="Reardon M."/>
            <person name="Tsitrin T."/>
            <person name="Vuong H."/>
            <person name="Weaver B."/>
            <person name="Ciecko A."/>
            <person name="Tallon L."/>
            <person name="Jackson J."/>
            <person name="Pai G."/>
            <person name="Aken S.V."/>
            <person name="Utterback T."/>
            <person name="Reidmuller S."/>
            <person name="Feldblyum T."/>
            <person name="Hsiao J."/>
            <person name="Zismann V."/>
            <person name="Iobst S."/>
            <person name="de Vazeille A.R."/>
            <person name="Buell C.R."/>
            <person name="Ying K."/>
            <person name="Li Y."/>
            <person name="Lu T."/>
            <person name="Huang Y."/>
            <person name="Zhao Q."/>
            <person name="Feng Q."/>
            <person name="Zhang L."/>
            <person name="Zhu J."/>
            <person name="Weng Q."/>
            <person name="Mu J."/>
            <person name="Lu Y."/>
            <person name="Fan D."/>
            <person name="Liu Y."/>
            <person name="Guan J."/>
            <person name="Zhang Y."/>
            <person name="Yu S."/>
            <person name="Liu X."/>
            <person name="Zhang Y."/>
            <person name="Hong G."/>
            <person name="Han B."/>
            <person name="Choisne N."/>
            <person name="Demange N."/>
            <person name="Orjeda G."/>
            <person name="Samain S."/>
            <person name="Cattolico L."/>
            <person name="Pelletier E."/>
            <person name="Couloux A."/>
            <person name="Segurens B."/>
            <person name="Wincker P."/>
            <person name="D'Hont A."/>
            <person name="Scarpelli C."/>
            <person name="Weissenbach J."/>
            <person name="Salanoubat M."/>
            <person name="Quetier F."/>
            <person name="Yu Y."/>
            <person name="Kim H.R."/>
            <person name="Rambo T."/>
            <person name="Currie J."/>
            <person name="Collura K."/>
            <person name="Luo M."/>
            <person name="Yang T."/>
            <person name="Ammiraju J.S.S."/>
            <person name="Engler F."/>
            <person name="Soderlund C."/>
            <person name="Wing R.A."/>
            <person name="Palmer L.E."/>
            <person name="de la Bastide M."/>
            <person name="Spiegel L."/>
            <person name="Nascimento L."/>
            <person name="Zutavern T."/>
            <person name="O'Shaughnessy A."/>
            <person name="Dike S."/>
            <person name="Dedhia N."/>
            <person name="Preston R."/>
            <person name="Balija V."/>
            <person name="McCombie W.R."/>
            <person name="Chow T."/>
            <person name="Chen H."/>
            <person name="Chung M."/>
            <person name="Chen C."/>
            <person name="Shaw J."/>
            <person name="Wu H."/>
            <person name="Hsiao K."/>
            <person name="Chao Y."/>
            <person name="Chu M."/>
            <person name="Cheng C."/>
            <person name="Hour A."/>
            <person name="Lee P."/>
            <person name="Lin S."/>
            <person name="Lin Y."/>
            <person name="Liou J."/>
            <person name="Liu S."/>
            <person name="Hsing Y."/>
            <person name="Raghuvanshi S."/>
            <person name="Mohanty A."/>
            <person name="Bharti A.K."/>
            <person name="Gaur A."/>
            <person name="Gupta V."/>
            <person name="Kumar D."/>
            <person name="Ravi V."/>
            <person name="Vij S."/>
            <person name="Kapur A."/>
            <person name="Khurana P."/>
            <person name="Khurana P."/>
            <person name="Khurana J.P."/>
            <person name="Tyagi A.K."/>
            <person name="Gaikwad K."/>
            <person name="Singh A."/>
            <person name="Dalal V."/>
            <person name="Srivastava S."/>
            <person name="Dixit A."/>
            <person name="Pal A.K."/>
            <person name="Ghazi I.A."/>
            <person name="Yadav M."/>
            <person name="Pandit A."/>
            <person name="Bhargava A."/>
            <person name="Sureshbabu K."/>
            <person name="Batra K."/>
            <person name="Sharma T.R."/>
            <person name="Mohapatra T."/>
            <person name="Singh N.K."/>
            <person name="Messing J."/>
            <person name="Nelson A.B."/>
            <person name="Fuks G."/>
            <person name="Kavchok S."/>
            <person name="Keizer G."/>
            <person name="Linton E."/>
            <person name="Llaca V."/>
            <person name="Song R."/>
            <person name="Tanyolac B."/>
            <person name="Young S."/>
            <person name="Ho-Il K."/>
            <person name="Hahn J.H."/>
            <person name="Sangsakoo G."/>
            <person name="Vanavichit A."/>
            <person name="de Mattos Luiz.A.T."/>
            <person name="Zimmer P.D."/>
            <person name="Malone G."/>
            <person name="Dellagostin O."/>
            <person name="de Oliveira A.C."/>
            <person name="Bevan M."/>
            <person name="Bancroft I."/>
            <person name="Minx P."/>
            <person name="Cordum H."/>
            <person name="Wilson R."/>
            <person name="Cheng Z."/>
            <person name="Jin W."/>
            <person name="Jiang J."/>
            <person name="Leong S.A."/>
            <person name="Iwama H."/>
            <person name="Gojobori T."/>
            <person name="Itoh T."/>
            <person name="Niimura Y."/>
            <person name="Fujii Y."/>
            <person name="Habara T."/>
            <person name="Sakai H."/>
            <person name="Sato Y."/>
            <person name="Wilson G."/>
            <person name="Kumar K."/>
            <person name="McCouch S."/>
            <person name="Juretic N."/>
            <person name="Hoen D."/>
            <person name="Wright S."/>
            <person name="Bruskiewich R."/>
            <person name="Bureau T."/>
            <person name="Miyao A."/>
            <person name="Hirochika H."/>
            <person name="Nishikawa T."/>
            <person name="Kadowaki K."/>
            <person name="Sugiura M."/>
            <person name="Burr B."/>
            <person name="Sasaki T."/>
        </authorList>
    </citation>
    <scope>NUCLEOTIDE SEQUENCE [LARGE SCALE GENOMIC DNA]</scope>
    <source>
        <strain evidence="2">cv. Nipponbare</strain>
    </source>
</reference>
<accession>A0A0P0V2A7</accession>
<proteinExistence type="predicted"/>
<dbReference type="FunCoup" id="A0A0P0V2A7">
    <property type="interactions" value="5"/>
</dbReference>
<organism evidence="1 2">
    <name type="scientific">Oryza sativa subsp. japonica</name>
    <name type="common">Rice</name>
    <dbReference type="NCBI Taxonomy" id="39947"/>
    <lineage>
        <taxon>Eukaryota</taxon>
        <taxon>Viridiplantae</taxon>
        <taxon>Streptophyta</taxon>
        <taxon>Embryophyta</taxon>
        <taxon>Tracheophyta</taxon>
        <taxon>Spermatophyta</taxon>
        <taxon>Magnoliopsida</taxon>
        <taxon>Liliopsida</taxon>
        <taxon>Poales</taxon>
        <taxon>Poaceae</taxon>
        <taxon>BOP clade</taxon>
        <taxon>Oryzoideae</taxon>
        <taxon>Oryzeae</taxon>
        <taxon>Oryzinae</taxon>
        <taxon>Oryza</taxon>
        <taxon>Oryza sativa</taxon>
    </lineage>
</organism>
<reference evidence="1 2" key="2">
    <citation type="journal article" date="2013" name="Plant Cell Physiol.">
        <title>Rice Annotation Project Database (RAP-DB): an integrative and interactive database for rice genomics.</title>
        <authorList>
            <person name="Sakai H."/>
            <person name="Lee S.S."/>
            <person name="Tanaka T."/>
            <person name="Numa H."/>
            <person name="Kim J."/>
            <person name="Kawahara Y."/>
            <person name="Wakimoto H."/>
            <person name="Yang C.C."/>
            <person name="Iwamoto M."/>
            <person name="Abe T."/>
            <person name="Yamada Y."/>
            <person name="Muto A."/>
            <person name="Inokuchi H."/>
            <person name="Ikemura T."/>
            <person name="Matsumoto T."/>
            <person name="Sasaki T."/>
            <person name="Itoh T."/>
        </authorList>
    </citation>
    <scope>NUCLEOTIDE SEQUENCE [LARGE SCALE GENOMIC DNA]</scope>
    <source>
        <strain evidence="2">cv. Nipponbare</strain>
    </source>
</reference>